<protein>
    <submittedName>
        <fullName evidence="2">Uncharacterized protein</fullName>
    </submittedName>
</protein>
<accession>A0A918G0U1</accession>
<keyword evidence="3" id="KW-1185">Reference proteome</keyword>
<gene>
    <name evidence="2" type="ORF">GCM10010269_54180</name>
</gene>
<reference evidence="2" key="1">
    <citation type="journal article" date="2014" name="Int. J. Syst. Evol. Microbiol.">
        <title>Complete genome sequence of Corynebacterium casei LMG S-19264T (=DSM 44701T), isolated from a smear-ripened cheese.</title>
        <authorList>
            <consortium name="US DOE Joint Genome Institute (JGI-PGF)"/>
            <person name="Walter F."/>
            <person name="Albersmeier A."/>
            <person name="Kalinowski J."/>
            <person name="Ruckert C."/>
        </authorList>
    </citation>
    <scope>NUCLEOTIDE SEQUENCE</scope>
    <source>
        <strain evidence="2">JCM 4386</strain>
    </source>
</reference>
<dbReference type="AlphaFoldDB" id="A0A918G0U1"/>
<dbReference type="Proteomes" id="UP000606194">
    <property type="component" value="Unassembled WGS sequence"/>
</dbReference>
<proteinExistence type="predicted"/>
<comment type="caution">
    <text evidence="2">The sequence shown here is derived from an EMBL/GenBank/DDBJ whole genome shotgun (WGS) entry which is preliminary data.</text>
</comment>
<reference evidence="2" key="2">
    <citation type="submission" date="2020-09" db="EMBL/GenBank/DDBJ databases">
        <authorList>
            <person name="Sun Q."/>
            <person name="Ohkuma M."/>
        </authorList>
    </citation>
    <scope>NUCLEOTIDE SEQUENCE</scope>
    <source>
        <strain evidence="2">JCM 4386</strain>
    </source>
</reference>
<dbReference type="EMBL" id="BMTL01000024">
    <property type="protein sequence ID" value="GGS08193.1"/>
    <property type="molecule type" value="Genomic_DNA"/>
</dbReference>
<evidence type="ECO:0000256" key="1">
    <source>
        <dbReference type="SAM" id="MobiDB-lite"/>
    </source>
</evidence>
<name>A0A918G0U1_9ACTN</name>
<organism evidence="2 3">
    <name type="scientific">Streptomyces humidus</name>
    <dbReference type="NCBI Taxonomy" id="52259"/>
    <lineage>
        <taxon>Bacteria</taxon>
        <taxon>Bacillati</taxon>
        <taxon>Actinomycetota</taxon>
        <taxon>Actinomycetes</taxon>
        <taxon>Kitasatosporales</taxon>
        <taxon>Streptomycetaceae</taxon>
        <taxon>Streptomyces</taxon>
    </lineage>
</organism>
<feature type="compositionally biased region" description="Basic and acidic residues" evidence="1">
    <location>
        <begin position="8"/>
        <end position="28"/>
    </location>
</feature>
<evidence type="ECO:0000313" key="3">
    <source>
        <dbReference type="Proteomes" id="UP000606194"/>
    </source>
</evidence>
<feature type="region of interest" description="Disordered" evidence="1">
    <location>
        <begin position="1"/>
        <end position="46"/>
    </location>
</feature>
<sequence length="93" mass="9175">MAAVGAPHGHDGAADDRAGQQDGTRHGGDPAGATGPGRCGLRDGVPRPGLGAGRLGALGALGDFRGLGRLAHSFPTCRSARSMIFAFGIGLLS</sequence>
<evidence type="ECO:0000313" key="2">
    <source>
        <dbReference type="EMBL" id="GGS08193.1"/>
    </source>
</evidence>